<evidence type="ECO:0000256" key="1">
    <source>
        <dbReference type="SAM" id="MobiDB-lite"/>
    </source>
</evidence>
<organism evidence="2 3">
    <name type="scientific">Asterophora parasitica</name>
    <dbReference type="NCBI Taxonomy" id="117018"/>
    <lineage>
        <taxon>Eukaryota</taxon>
        <taxon>Fungi</taxon>
        <taxon>Dikarya</taxon>
        <taxon>Basidiomycota</taxon>
        <taxon>Agaricomycotina</taxon>
        <taxon>Agaricomycetes</taxon>
        <taxon>Agaricomycetidae</taxon>
        <taxon>Agaricales</taxon>
        <taxon>Tricholomatineae</taxon>
        <taxon>Lyophyllaceae</taxon>
        <taxon>Asterophora</taxon>
    </lineage>
</organism>
<dbReference type="AlphaFoldDB" id="A0A9P7GC58"/>
<reference evidence="2" key="2">
    <citation type="submission" date="2021-10" db="EMBL/GenBank/DDBJ databases">
        <title>Phylogenomics reveals ancestral predisposition of the termite-cultivated fungus Termitomyces towards a domesticated lifestyle.</title>
        <authorList>
            <person name="Auxier B."/>
            <person name="Grum-Grzhimaylo A."/>
            <person name="Cardenas M.E."/>
            <person name="Lodge J.D."/>
            <person name="Laessoe T."/>
            <person name="Pedersen O."/>
            <person name="Smith M.E."/>
            <person name="Kuyper T.W."/>
            <person name="Franco-Molano E.A."/>
            <person name="Baroni T.J."/>
            <person name="Aanen D.K."/>
        </authorList>
    </citation>
    <scope>NUCLEOTIDE SEQUENCE</scope>
    <source>
        <strain evidence="2">AP01</strain>
        <tissue evidence="2">Mycelium</tissue>
    </source>
</reference>
<dbReference type="EMBL" id="JABCKV010000010">
    <property type="protein sequence ID" value="KAG5647363.1"/>
    <property type="molecule type" value="Genomic_DNA"/>
</dbReference>
<name>A0A9P7GC58_9AGAR</name>
<protein>
    <submittedName>
        <fullName evidence="2">Uncharacterized protein</fullName>
    </submittedName>
</protein>
<keyword evidence="3" id="KW-1185">Reference proteome</keyword>
<evidence type="ECO:0000313" key="2">
    <source>
        <dbReference type="EMBL" id="KAG5647363.1"/>
    </source>
</evidence>
<sequence length="165" mass="17587">MSLPPPGSSPILSYFLAQSPTKAPASNGTFPFNRKFGPPPVFEEDEMEVPAAVHARRASTTVAGKFAHPHATSLPDPQMERGSGLLRRLSLSSGAFAKHNEMGRSGPPSPPPPSAASPTVKNIPFAHTHAHKPRRSATVNEGSKPRRAPSPMGERILKGHFDGFN</sequence>
<dbReference type="Proteomes" id="UP000775547">
    <property type="component" value="Unassembled WGS sequence"/>
</dbReference>
<dbReference type="OrthoDB" id="2554033at2759"/>
<reference evidence="2" key="1">
    <citation type="submission" date="2020-07" db="EMBL/GenBank/DDBJ databases">
        <authorList>
            <person name="Nieuwenhuis M."/>
            <person name="Van De Peppel L.J.J."/>
        </authorList>
    </citation>
    <scope>NUCLEOTIDE SEQUENCE</scope>
    <source>
        <strain evidence="2">AP01</strain>
        <tissue evidence="2">Mycelium</tissue>
    </source>
</reference>
<feature type="region of interest" description="Disordered" evidence="1">
    <location>
        <begin position="97"/>
        <end position="165"/>
    </location>
</feature>
<evidence type="ECO:0000313" key="3">
    <source>
        <dbReference type="Proteomes" id="UP000775547"/>
    </source>
</evidence>
<gene>
    <name evidence="2" type="ORF">DXG03_000431</name>
</gene>
<accession>A0A9P7GC58</accession>
<proteinExistence type="predicted"/>
<feature type="compositionally biased region" description="Basic and acidic residues" evidence="1">
    <location>
        <begin position="155"/>
        <end position="165"/>
    </location>
</feature>
<comment type="caution">
    <text evidence="2">The sequence shown here is derived from an EMBL/GenBank/DDBJ whole genome shotgun (WGS) entry which is preliminary data.</text>
</comment>